<feature type="chain" id="PRO_5006058617" evidence="6">
    <location>
        <begin position="28"/>
        <end position="3250"/>
    </location>
</feature>
<dbReference type="Proteomes" id="UP000054928">
    <property type="component" value="Unassembled WGS sequence"/>
</dbReference>
<accession>A0A0P1AEQ6</accession>
<dbReference type="Gene3D" id="2.60.120.200">
    <property type="match status" value="1"/>
</dbReference>
<evidence type="ECO:0000256" key="1">
    <source>
        <dbReference type="ARBA" id="ARBA00001913"/>
    </source>
</evidence>
<dbReference type="Pfam" id="PF13385">
    <property type="entry name" value="Laminin_G_3"/>
    <property type="match status" value="1"/>
</dbReference>
<dbReference type="SUPFAM" id="SSF141072">
    <property type="entry name" value="CalX-like"/>
    <property type="match status" value="1"/>
</dbReference>
<keyword evidence="4" id="KW-1015">Disulfide bond</keyword>
<keyword evidence="8" id="KW-0430">Lectin</keyword>
<evidence type="ECO:0000313" key="9">
    <source>
        <dbReference type="Proteomes" id="UP000054928"/>
    </source>
</evidence>
<dbReference type="InterPro" id="IPR038081">
    <property type="entry name" value="CalX-like_sf"/>
</dbReference>
<dbReference type="STRING" id="4781.A0A0P1AEQ6"/>
<evidence type="ECO:0000256" key="4">
    <source>
        <dbReference type="ARBA" id="ARBA00023157"/>
    </source>
</evidence>
<dbReference type="Gene3D" id="2.60.40.2030">
    <property type="match status" value="1"/>
</dbReference>
<evidence type="ECO:0000256" key="5">
    <source>
        <dbReference type="ARBA" id="ARBA00023180"/>
    </source>
</evidence>
<evidence type="ECO:0000313" key="8">
    <source>
        <dbReference type="EMBL" id="CEG39071.1"/>
    </source>
</evidence>
<sequence length="3250" mass="348617">MVTLCFIRCTVLTLLFCALCYHSIVYAEITSASVTPTSLNAGVVTNVTVAFTSEVAIEVDGSVVLEFSSEFQVASEPSVAITTPGSTTTLSVLSVSTTQLSVLVKTTKIVAGIAFEFVIYNVTNPAAQTTHEFVLSIYDPSKILLERNAAVSGVTIASTLLSNVEVAPDDLNAGVTGTTSVMFASDVELPIDSQIVVTFPRAFTVASTFLSSVINIDSDSTVTSSNFEVTITVKGSVVTAGSNISFKLDNITNPGAKTTGTFAVATKDNFSRVFQSLTAINPVMIVSTTLLNVSVEVENSIAGVSSEYTFEFTMNVDIPIGGSVDLLIPIDYSLSDSLTVIDLLTYNNWTQVINGQLITMNTLASYPAGQHRFQIRNLENPGTSITGSFDISTMDANGYLLESANCPGITIKSGMITDAVLTPHLAHPGIVSSVDISFTSSAGLSKSSLLILRLPLGDYDAAVPILDIMVKAPVNITAAAAWNSTYAAMLIILTSLTTIVHGTRVDLQVTALEMPQSIRSMSTAASIESWNAKGLILDTPSVLTLPAITAVQNLSCTWYTNIPNPGITSNVVVTFPTNGKIPEGGKIILQLPKFDFYANTTGNAPAVLFTSPSTVAATSSWDSVNAALEVIVNDSIPASQVNVQMIIKALDTPASIRVAPIIPAMLTTFDPFGVVIDGLNMLQMDAITAGSILGSRIWTAVNAVAGVTSNQMIEFFITGKIECGGTFELLLPDAQWNMAATSVATFLEPDLGDVGSVSWNMSSRLMIVTLTGSVSIDSYTKVSLLIHDVLNPPKETGIYNAYVTTKAPDNGVIDGPSTLSVMTISRGILAGAKAWSCINTTSASMQSDQRISFSLSGGLPSGSIIVLTLPTGGWRIINSATVSVAFSLPVTGITVQSAAWSSTTCELRIVTAGDMSEGTSVELIVKNMINPYTSLVANYCTVTMMLPDFGVVAESKDIVVNAISSDLLPLEGTFISTISTPGVLSTQTVSFTSGGELKSGAMFCLTITDEWTLSASTTASLTLTPSAQSSSLILTHDTTKSAICMQTAVAIDQETALIIVLTDVLSPQSIRPERLATLEIQSHLGGIVNTGFIRINAITKGELKGSLTWQPLIQNPGPVAGLKTSATLSFNTTGRIAAGGSIIVELPFEWVISSMCEATFLHPPVFGKASCSQNNISIVISDNLAEASNILVLLTGVYNPSYVMAEGIASCRTIASDGGTIDESSSLTTGAIVAAVTGIKSTGDPFTAVVGQSKTFVFEGSALAQNDVVKFVDASSTSDANCGESTTGQSDVGGVGIQYLSADGDISVKFTQSSIDKHPFVICYKFGDNPFKLYSTLSIAVKEIKSVSSDVGLSNIAVANFVKAWTFNGNGISIGDQMRWVDLAIVQDAAFTTTLPDCLDTSTLATLVPLSSALESGYTRIISNSPVISFAISTESSGKTFCLCYKFGSEPFMIYPSIQVQVKHLNTIKTTSVGSDEFVVVQSPKSFKFLGNGVALNDRLYFVELGSVASCKDSDTDRSLQLLYDIGEQKQSLAFVDENFVAMINFDVEAAGMIVTPCYQFGIEPYQLYHDIRLTVKMIQQYFGTVGSPHFAVADVPKALRFMGYGMSGGDLVRWTLNQNKDCATEPATLSELVTLKPISTIALDDDNTATFNFSSTQDDFNPVLCYKFGQESFKLYANLSIAIGTIRAKLSQTGAKEIAVAYSRKNFTLYGANLAAGDRVGWTTTIDSTSSCSNLSLLVPNSLSYDDDFLSYVTDTNTVGVAFTSLSSGKRLYLCYGFGQEPFKLYELYLDVKSITNMRAIASSQSAVVAGAYKTFLFDGYGVATGDFAKFSSTTDDCTTPGITLLNIKKEFDDISEMAIFLYEISGTTSTGTFQVSDDTESVGLGRVLCYRFGIEPFVLYENVSIDVKTIWRLHQTNSKNGGQDNVVVVNEPKQMTIDGVGIGVKDSLKFVSREAKSSDADCVDYPAQGYTDGHQLQVAEDLTVTLLFEYGSNGSIWTLCYKFDGEPYRMYTTIVFTVKEITTLLDYTFQTIAGLGEVAIIGHRKDWKPVGSGIQEGDTIKIVPQSVTSSAECGRANSNVASGTTLMTVDSKLTFSQTISEFPRSSTDVYHLCYQFQDEPFTFIRDFTLTTYGISSLDRNVVLQNAVTTTLITGFHTSDTDELGWTTNSTTCSSMLGRTQVLESRATLYFTETYSQLYLCYSFNHQPFDIFSSLTLAVVPSEIWMPQSVSIVADQSATIAVFGTFGFTQGIDQVAWVPSDVTECSIDTVATYAEVMQSAVTSITKSESDIPNAGEALFNVKYVAPRSGSKITVTDSFSTWKLCYRFGSTPAYVMYEKVLCTVLDVTKVLLVSQEITTSGAVVNFEFDGVGIQDLDAVKWVDALTAANDADCNLLSSVGGSKVTDVVNSRATFDFTETKNAMDLCYRFLGHPFKLYATISIQKMTKSGASTVRTTTDETKYDEEAMAASSDEFNLNRDVATVSLKLDKDINDIPPGSSAEAAFKTSFVATLAASLGIDVSRIHITGLVAGSVIVQFQLLASDNFADLSVNEVVQTLQSQLQDSSSPLLSSNVVTVKNPSTALQVTVTSVLALTTTSSVALQALAYQPNGLISFVKSIYSVTEKSSKLTIPVIRLQGTSSILLITVKVQTVGTTAIIDTDYAFSDSTTFNEHLKLIHLRFDIGDSLQTIEINLVDDDVKEAHFSTIFLSLQQPLTAGVSLGSIKETVVRIYDYEDAIPLAVSSFRLNVDQPEDQQTLLQAWQVVANGENLLRVDGNGIFAVDEIIGEAEYNEKCDFAAPTGMCAYACEWGDGLPSSSELVNSYNVLSLDGDDYVASMSTIHSFPSEAFTVSLWVKTSQTDINACLYSYAVSSSTTPTVPLALCNPSNLQLYINAVNNISGIVTSVNISDNAWHFLAVTWSSEDGRVRIFDNGILAFDGGSYRRGKTLDSNGYFIIGQLVLSSASATCTVVAEARAQASSISATSFLTATEDVNCNVVAESGFKGWIQHVHIWSRVLARSELLGELAWPFRVVSNGLILRWNFDTPQLVLQGRVVNDLSMRGQADKNPGVLNCKTSSSLQSAPNALNHTANNCLLHGVLPRLDTSFPCGPVYSNIWHFTAPATFVTKLKLAYGGRLQYRLLASSFNGTPRPRRGQVSIFSTNTAGLQNQISIALGSFDLPSLSNWTYYSIVLREDFGWITEPDGKTLTLADFKESLDGATALWIRGDIWGYDSTGPGQEVVYLNDVALYGR</sequence>
<keyword evidence="9" id="KW-1185">Reference proteome</keyword>
<reference evidence="9" key="1">
    <citation type="submission" date="2014-09" db="EMBL/GenBank/DDBJ databases">
        <authorList>
            <person name="Sharma Rahul"/>
            <person name="Thines Marco"/>
        </authorList>
    </citation>
    <scope>NUCLEOTIDE SEQUENCE [LARGE SCALE GENOMIC DNA]</scope>
</reference>
<comment type="cofactor">
    <cofactor evidence="1">
        <name>Ca(2+)</name>
        <dbReference type="ChEBI" id="CHEBI:29108"/>
    </cofactor>
</comment>
<name>A0A0P1AEQ6_PLAHL</name>
<dbReference type="PANTHER" id="PTHR19277:SF125">
    <property type="entry name" value="B6"/>
    <property type="match status" value="1"/>
</dbReference>
<evidence type="ECO:0000256" key="3">
    <source>
        <dbReference type="ARBA" id="ARBA00022837"/>
    </source>
</evidence>
<keyword evidence="2" id="KW-0479">Metal-binding</keyword>
<evidence type="ECO:0000256" key="2">
    <source>
        <dbReference type="ARBA" id="ARBA00022723"/>
    </source>
</evidence>
<organism evidence="8 9">
    <name type="scientific">Plasmopara halstedii</name>
    <name type="common">Downy mildew of sunflower</name>
    <dbReference type="NCBI Taxonomy" id="4781"/>
    <lineage>
        <taxon>Eukaryota</taxon>
        <taxon>Sar</taxon>
        <taxon>Stramenopiles</taxon>
        <taxon>Oomycota</taxon>
        <taxon>Peronosporomycetes</taxon>
        <taxon>Peronosporales</taxon>
        <taxon>Peronosporaceae</taxon>
        <taxon>Plasmopara</taxon>
    </lineage>
</organism>
<keyword evidence="3" id="KW-0106">Calcium</keyword>
<dbReference type="EMBL" id="CCYD01000349">
    <property type="protein sequence ID" value="CEG39071.1"/>
    <property type="molecule type" value="Genomic_DNA"/>
</dbReference>
<dbReference type="GeneID" id="36404188"/>
<dbReference type="OrthoDB" id="165101at2759"/>
<dbReference type="GO" id="GO:0046872">
    <property type="term" value="F:metal ion binding"/>
    <property type="evidence" value="ECO:0007669"/>
    <property type="project" value="UniProtKB-KW"/>
</dbReference>
<dbReference type="InterPro" id="IPR001759">
    <property type="entry name" value="PTX_dom"/>
</dbReference>
<evidence type="ECO:0000256" key="6">
    <source>
        <dbReference type="SAM" id="SignalP"/>
    </source>
</evidence>
<dbReference type="PANTHER" id="PTHR19277">
    <property type="entry name" value="PENTRAXIN"/>
    <property type="match status" value="1"/>
</dbReference>
<dbReference type="InterPro" id="IPR013320">
    <property type="entry name" value="ConA-like_dom_sf"/>
</dbReference>
<dbReference type="PROSITE" id="PS51828">
    <property type="entry name" value="PTX_2"/>
    <property type="match status" value="1"/>
</dbReference>
<dbReference type="SUPFAM" id="SSF49899">
    <property type="entry name" value="Concanavalin A-like lectins/glucanases"/>
    <property type="match status" value="1"/>
</dbReference>
<feature type="domain" description="Pentraxin (PTX)" evidence="7">
    <location>
        <begin position="2820"/>
        <end position="3061"/>
    </location>
</feature>
<proteinExistence type="predicted"/>
<dbReference type="RefSeq" id="XP_024575440.1">
    <property type="nucleotide sequence ID" value="XM_024724577.1"/>
</dbReference>
<keyword evidence="5" id="KW-0325">Glycoprotein</keyword>
<evidence type="ECO:0000259" key="7">
    <source>
        <dbReference type="PROSITE" id="PS51828"/>
    </source>
</evidence>
<dbReference type="InterPro" id="IPR051360">
    <property type="entry name" value="Neuronal_Pentraxin_Related"/>
</dbReference>
<protein>
    <submittedName>
        <fullName evidence="8">Concanavalin A-like lectin/glucanase, subgroup</fullName>
    </submittedName>
</protein>
<feature type="signal peptide" evidence="6">
    <location>
        <begin position="1"/>
        <end position="27"/>
    </location>
</feature>
<keyword evidence="6" id="KW-0732">Signal</keyword>
<dbReference type="OMA" id="WKLCYRF"/>
<dbReference type="GO" id="GO:0030246">
    <property type="term" value="F:carbohydrate binding"/>
    <property type="evidence" value="ECO:0007669"/>
    <property type="project" value="UniProtKB-KW"/>
</dbReference>